<dbReference type="SUPFAM" id="SSF51735">
    <property type="entry name" value="NAD(P)-binding Rossmann-fold domains"/>
    <property type="match status" value="1"/>
</dbReference>
<dbReference type="RefSeq" id="WP_090390024.1">
    <property type="nucleotide sequence ID" value="NZ_FMZO01000005.1"/>
</dbReference>
<evidence type="ECO:0000313" key="3">
    <source>
        <dbReference type="Proteomes" id="UP000198757"/>
    </source>
</evidence>
<sequence length="301" mass="33308">MKIIVTGASGFIGQNIMEHLAGSFQIESVSLRKSDWQHSFQGAFTVINLVGKAHNHKGVATKNDYFYANLELTKQIFQCFITSSATLMIHVSSLAALEEFESTIPLTEENSCAPDSWYGKSKRAAEIWLLDQPLPENKKLIILRPPMVHGPGDKGNLGLLYNLISKGIPYPLAAFNNLRSFISIDNFGFLIKQIISHQEIVPTGIYHITDDEAVSTNDLIEIIRAQTGKKGITLSLPKAFVKLVAKTGDLIPLPLNTNRLKKLTGTLLVSNKKIKSVLKIEKLPITAREGLVNTIKSFQKK</sequence>
<keyword evidence="3" id="KW-1185">Reference proteome</keyword>
<organism evidence="2 3">
    <name type="scientific">Niabella drilacis (strain DSM 25811 / CCM 8410 / CCUG 62505 / LMG 26954 / E90)</name>
    <dbReference type="NCBI Taxonomy" id="1285928"/>
    <lineage>
        <taxon>Bacteria</taxon>
        <taxon>Pseudomonadati</taxon>
        <taxon>Bacteroidota</taxon>
        <taxon>Chitinophagia</taxon>
        <taxon>Chitinophagales</taxon>
        <taxon>Chitinophagaceae</taxon>
        <taxon>Niabella</taxon>
    </lineage>
</organism>
<dbReference type="EMBL" id="FMZO01000005">
    <property type="protein sequence ID" value="SDC95654.1"/>
    <property type="molecule type" value="Genomic_DNA"/>
</dbReference>
<evidence type="ECO:0000313" key="2">
    <source>
        <dbReference type="EMBL" id="SDC95654.1"/>
    </source>
</evidence>
<dbReference type="PANTHER" id="PTHR48079">
    <property type="entry name" value="PROTEIN YEEZ"/>
    <property type="match status" value="1"/>
</dbReference>
<accession>A0A1G6QUT3</accession>
<protein>
    <submittedName>
        <fullName evidence="2">Nucleoside-diphosphate-sugar epimerase</fullName>
    </submittedName>
</protein>
<dbReference type="AlphaFoldDB" id="A0A1G6QUT3"/>
<dbReference type="OrthoDB" id="329806at2"/>
<dbReference type="Proteomes" id="UP000198757">
    <property type="component" value="Unassembled WGS sequence"/>
</dbReference>
<proteinExistence type="predicted"/>
<dbReference type="PANTHER" id="PTHR48079:SF6">
    <property type="entry name" value="NAD(P)-BINDING DOMAIN-CONTAINING PROTEIN-RELATED"/>
    <property type="match status" value="1"/>
</dbReference>
<dbReference type="InterPro" id="IPR051783">
    <property type="entry name" value="NAD(P)-dependent_oxidoreduct"/>
</dbReference>
<name>A0A1G6QUT3_NIADE</name>
<feature type="domain" description="NAD-dependent epimerase/dehydratase" evidence="1">
    <location>
        <begin position="3"/>
        <end position="206"/>
    </location>
</feature>
<dbReference type="GO" id="GO:0005737">
    <property type="term" value="C:cytoplasm"/>
    <property type="evidence" value="ECO:0007669"/>
    <property type="project" value="TreeGrafter"/>
</dbReference>
<dbReference type="STRING" id="1285928.SAMN04487894_10513"/>
<dbReference type="InterPro" id="IPR036291">
    <property type="entry name" value="NAD(P)-bd_dom_sf"/>
</dbReference>
<dbReference type="InterPro" id="IPR001509">
    <property type="entry name" value="Epimerase_deHydtase"/>
</dbReference>
<gene>
    <name evidence="2" type="ORF">SAMN04487894_10513</name>
</gene>
<dbReference type="GO" id="GO:0004029">
    <property type="term" value="F:aldehyde dehydrogenase (NAD+) activity"/>
    <property type="evidence" value="ECO:0007669"/>
    <property type="project" value="TreeGrafter"/>
</dbReference>
<evidence type="ECO:0000259" key="1">
    <source>
        <dbReference type="Pfam" id="PF01370"/>
    </source>
</evidence>
<reference evidence="3" key="1">
    <citation type="submission" date="2016-10" db="EMBL/GenBank/DDBJ databases">
        <authorList>
            <person name="Varghese N."/>
            <person name="Submissions S."/>
        </authorList>
    </citation>
    <scope>NUCLEOTIDE SEQUENCE [LARGE SCALE GENOMIC DNA]</scope>
    <source>
        <strain evidence="3">DSM 25811 / CCM 8410 / LMG 26954 / E90</strain>
    </source>
</reference>
<dbReference type="Gene3D" id="3.40.50.720">
    <property type="entry name" value="NAD(P)-binding Rossmann-like Domain"/>
    <property type="match status" value="1"/>
</dbReference>
<dbReference type="Pfam" id="PF01370">
    <property type="entry name" value="Epimerase"/>
    <property type="match status" value="1"/>
</dbReference>